<name>A0A843YSG0_9BURK</name>
<protein>
    <submittedName>
        <fullName evidence="3">Type VI secretion system-associated FHA domain protein TagH</fullName>
    </submittedName>
</protein>
<dbReference type="Pfam" id="PF20232">
    <property type="entry name" value="T6SS_FHA_C"/>
    <property type="match status" value="1"/>
</dbReference>
<dbReference type="AlphaFoldDB" id="A0A843YSG0"/>
<gene>
    <name evidence="3" type="primary">tagH</name>
    <name evidence="3" type="ORF">GEV47_07390</name>
</gene>
<feature type="compositionally biased region" description="Low complexity" evidence="1">
    <location>
        <begin position="261"/>
        <end position="274"/>
    </location>
</feature>
<dbReference type="InterPro" id="IPR046883">
    <property type="entry name" value="T6SS_FHA_C"/>
</dbReference>
<dbReference type="NCBIfam" id="TIGR03354">
    <property type="entry name" value="VI_FHA"/>
    <property type="match status" value="1"/>
</dbReference>
<dbReference type="InterPro" id="IPR017735">
    <property type="entry name" value="T6SS_FHA"/>
</dbReference>
<reference evidence="3 4" key="1">
    <citation type="submission" date="2019-10" db="EMBL/GenBank/DDBJ databases">
        <title>Glaciimonas soli sp. nov., a psychrophilic bacterium isolated from the forest soil of a high elevation mountain in Taiwan.</title>
        <authorList>
            <person name="Wang L.-T."/>
            <person name="Shieh W.Y."/>
        </authorList>
    </citation>
    <scope>NUCLEOTIDE SEQUENCE [LARGE SCALE GENOMIC DNA]</scope>
    <source>
        <strain evidence="3 4">GS1</strain>
    </source>
</reference>
<evidence type="ECO:0000259" key="2">
    <source>
        <dbReference type="Pfam" id="PF20232"/>
    </source>
</evidence>
<dbReference type="Proteomes" id="UP000451565">
    <property type="component" value="Unassembled WGS sequence"/>
</dbReference>
<evidence type="ECO:0000313" key="3">
    <source>
        <dbReference type="EMBL" id="MQR00503.1"/>
    </source>
</evidence>
<accession>A0A843YSG0</accession>
<sequence>MTVGLYKLRAEAAFSIVDHGISLSATEQAASDALHPELHLTAPVSTADHKNESEHSDDHQALMQAFFHGAGISVATLSSGASSAQLPKLTPELMETLGKLLATAVQGTIDLNALRTLVRREAHVDVTQVVVRNNNPLKFFSDAETVLTQMLRKKMPGFMGPNEAMHDAYEDLRAHQIGVVAGMRASMHQLLKRFNPELMQKGLTKIGLLDGIFPANRKAKLWDAYTTLFQKIHQQSQDDFQMLFGKAFLHTYEQEVDRLKQQAQPAQPAQQQAPKEPEAVDKFLPGQEQRHG</sequence>
<feature type="domain" description="Type VI secretion system FHA" evidence="2">
    <location>
        <begin position="83"/>
        <end position="254"/>
    </location>
</feature>
<keyword evidence="4" id="KW-1185">Reference proteome</keyword>
<proteinExistence type="predicted"/>
<dbReference type="OrthoDB" id="273564at2"/>
<dbReference type="EMBL" id="WINI01000003">
    <property type="protein sequence ID" value="MQR00503.1"/>
    <property type="molecule type" value="Genomic_DNA"/>
</dbReference>
<evidence type="ECO:0000256" key="1">
    <source>
        <dbReference type="SAM" id="MobiDB-lite"/>
    </source>
</evidence>
<organism evidence="3 4">
    <name type="scientific">Glaciimonas soli</name>
    <dbReference type="NCBI Taxonomy" id="2590999"/>
    <lineage>
        <taxon>Bacteria</taxon>
        <taxon>Pseudomonadati</taxon>
        <taxon>Pseudomonadota</taxon>
        <taxon>Betaproteobacteria</taxon>
        <taxon>Burkholderiales</taxon>
        <taxon>Oxalobacteraceae</taxon>
        <taxon>Glaciimonas</taxon>
    </lineage>
</organism>
<feature type="region of interest" description="Disordered" evidence="1">
    <location>
        <begin position="259"/>
        <end position="292"/>
    </location>
</feature>
<evidence type="ECO:0000313" key="4">
    <source>
        <dbReference type="Proteomes" id="UP000451565"/>
    </source>
</evidence>
<comment type="caution">
    <text evidence="3">The sequence shown here is derived from an EMBL/GenBank/DDBJ whole genome shotgun (WGS) entry which is preliminary data.</text>
</comment>